<reference evidence="2" key="1">
    <citation type="journal article" date="2021" name="Proc. Natl. Acad. Sci. U.S.A.">
        <title>A Catalog of Tens of Thousands of Viruses from Human Metagenomes Reveals Hidden Associations with Chronic Diseases.</title>
        <authorList>
            <person name="Tisza M.J."/>
            <person name="Buck C.B."/>
        </authorList>
    </citation>
    <scope>NUCLEOTIDE SEQUENCE</scope>
    <source>
        <strain evidence="2">CtAvK3</strain>
    </source>
</reference>
<sequence length="564" mass="63827">MAEMTNMELITQPIKEAYVRIELRAQDGGLLENLEGELLTLSGNVDSDSDIRRTATIELHLDKYGYLKSRFSSAWMTQMMHLSFGLRDGNTGKIRWFPMGRYLLTKDSYTYDVATESLSLSVADLMASITEERGSAVGSEVTIPAGGTIQSVLEQTANRFFPWLQQAARWMDVKSTWGARAADTWKQMRNRGDNVAICDFGGKTVPYDLEFDRGSYPYEFIKKLVDLYPCYEHFISVDGVYTVQEVPSGVGDPVVITADEMAQLVITESGEAQPKDIKNTTELWGQELDADYTAKSCDGTTTPGTYHVLFDDSFTVLEDGFLFAFTPDVDSVTGQLMKVQDLPAAVIGTMDGTDVFLPIKRNAIRGDIQYVVKYTAGHFVLQGQSNIHVICFEYNAMPTEAEIEKLRQEYGCMDIKITINRYTDFSVEKIGVQRQVLTGGDYDNIYTTELAYERASYENWQKARQQDTLTVTTLYAPWLDVNKKIAYKSIVTGETHEYMVKAISLSVPAFTMQLSLTRFYPYYPWLRRTMTWGKLKADGKKWSDLKGMIWDEVMYPIEEEGTNG</sequence>
<accession>A0A8S5MID6</accession>
<proteinExistence type="predicted"/>
<protein>
    <recommendedName>
        <fullName evidence="1">DUF5048 domain-containing protein</fullName>
    </recommendedName>
</protein>
<dbReference type="EMBL" id="BK014910">
    <property type="protein sequence ID" value="DAD82010.1"/>
    <property type="molecule type" value="Genomic_DNA"/>
</dbReference>
<organism evidence="2">
    <name type="scientific">Siphoviridae sp. ctAvK3</name>
    <dbReference type="NCBI Taxonomy" id="2826184"/>
    <lineage>
        <taxon>Viruses</taxon>
        <taxon>Duplodnaviria</taxon>
        <taxon>Heunggongvirae</taxon>
        <taxon>Uroviricota</taxon>
        <taxon>Caudoviricetes</taxon>
    </lineage>
</organism>
<feature type="domain" description="DUF5048" evidence="1">
    <location>
        <begin position="424"/>
        <end position="523"/>
    </location>
</feature>
<name>A0A8S5MID6_9CAUD</name>
<dbReference type="Pfam" id="PF16467">
    <property type="entry name" value="DUF5048"/>
    <property type="match status" value="1"/>
</dbReference>
<dbReference type="InterPro" id="IPR032489">
    <property type="entry name" value="DUF5048"/>
</dbReference>
<evidence type="ECO:0000259" key="1">
    <source>
        <dbReference type="Pfam" id="PF16467"/>
    </source>
</evidence>
<evidence type="ECO:0000313" key="2">
    <source>
        <dbReference type="EMBL" id="DAD82010.1"/>
    </source>
</evidence>